<evidence type="ECO:0000313" key="1">
    <source>
        <dbReference type="EMBL" id="KRZ29159.1"/>
    </source>
</evidence>
<comment type="caution">
    <text evidence="1">The sequence shown here is derived from an EMBL/GenBank/DDBJ whole genome shotgun (WGS) entry which is preliminary data.</text>
</comment>
<dbReference type="Proteomes" id="UP000054805">
    <property type="component" value="Unassembled WGS sequence"/>
</dbReference>
<dbReference type="EMBL" id="JYDS01000049">
    <property type="protein sequence ID" value="KRZ29159.1"/>
    <property type="molecule type" value="Genomic_DNA"/>
</dbReference>
<dbReference type="AlphaFoldDB" id="A0A0V1J2D6"/>
<feature type="non-terminal residue" evidence="1">
    <location>
        <position position="129"/>
    </location>
</feature>
<accession>A0A0V1J2D6</accession>
<organism evidence="1 2">
    <name type="scientific">Trichinella pseudospiralis</name>
    <name type="common">Parasitic roundworm</name>
    <dbReference type="NCBI Taxonomy" id="6337"/>
    <lineage>
        <taxon>Eukaryota</taxon>
        <taxon>Metazoa</taxon>
        <taxon>Ecdysozoa</taxon>
        <taxon>Nematoda</taxon>
        <taxon>Enoplea</taxon>
        <taxon>Dorylaimia</taxon>
        <taxon>Trichinellida</taxon>
        <taxon>Trichinellidae</taxon>
        <taxon>Trichinella</taxon>
    </lineage>
</organism>
<sequence>LLYINPLLYYTILLVYHYYCTYDLSNEHHVLLYYHRRDRPRDNPAARISNFNSLEGLGINGKSSELSCRQTEDLEHMFLKVSNPDALEMASKCAFESRAIKKLQLNPSLGELYEKNIQDDGFIYVVCQQ</sequence>
<reference evidence="1 2" key="1">
    <citation type="submission" date="2015-01" db="EMBL/GenBank/DDBJ databases">
        <title>Evolution of Trichinella species and genotypes.</title>
        <authorList>
            <person name="Korhonen P.K."/>
            <person name="Edoardo P."/>
            <person name="Giuseppe L.R."/>
            <person name="Gasser R.B."/>
        </authorList>
    </citation>
    <scope>NUCLEOTIDE SEQUENCE [LARGE SCALE GENOMIC DNA]</scope>
    <source>
        <strain evidence="1">ISS588</strain>
    </source>
</reference>
<gene>
    <name evidence="1" type="ORF">T4B_9606</name>
</gene>
<protein>
    <submittedName>
        <fullName evidence="1">Uncharacterized protein</fullName>
    </submittedName>
</protein>
<proteinExistence type="predicted"/>
<name>A0A0V1J2D6_TRIPS</name>
<evidence type="ECO:0000313" key="2">
    <source>
        <dbReference type="Proteomes" id="UP000054805"/>
    </source>
</evidence>
<feature type="non-terminal residue" evidence="1">
    <location>
        <position position="1"/>
    </location>
</feature>
<keyword evidence="2" id="KW-1185">Reference proteome</keyword>